<accession>A0A085NRX1</accession>
<dbReference type="EMBL" id="KL367478">
    <property type="protein sequence ID" value="KFD72217.1"/>
    <property type="molecule type" value="Genomic_DNA"/>
</dbReference>
<reference evidence="2 3" key="1">
    <citation type="journal article" date="2014" name="Nat. Genet.">
        <title>Genome and transcriptome of the porcine whipworm Trichuris suis.</title>
        <authorList>
            <person name="Jex A.R."/>
            <person name="Nejsum P."/>
            <person name="Schwarz E.M."/>
            <person name="Hu L."/>
            <person name="Young N.D."/>
            <person name="Hall R.S."/>
            <person name="Korhonen P.K."/>
            <person name="Liao S."/>
            <person name="Thamsborg S."/>
            <person name="Xia J."/>
            <person name="Xu P."/>
            <person name="Wang S."/>
            <person name="Scheerlinck J.P."/>
            <person name="Hofmann A."/>
            <person name="Sternberg P.W."/>
            <person name="Wang J."/>
            <person name="Gasser R.B."/>
        </authorList>
    </citation>
    <scope>NUCLEOTIDE SEQUENCE [LARGE SCALE GENOMIC DNA]</scope>
    <source>
        <strain evidence="2">DCEP-RM93F</strain>
        <strain evidence="1">DCEP-RM93M</strain>
    </source>
</reference>
<dbReference type="Proteomes" id="UP000030758">
    <property type="component" value="Unassembled WGS sequence"/>
</dbReference>
<dbReference type="Proteomes" id="UP000030764">
    <property type="component" value="Unassembled WGS sequence"/>
</dbReference>
<keyword evidence="3" id="KW-1185">Reference proteome</keyword>
<name>A0A085NRX1_9BILA</name>
<evidence type="ECO:0000313" key="1">
    <source>
        <dbReference type="EMBL" id="KFD57697.1"/>
    </source>
</evidence>
<gene>
    <name evidence="1" type="ORF">M513_01367</name>
    <name evidence="2" type="ORF">M514_01367</name>
</gene>
<proteinExistence type="predicted"/>
<evidence type="ECO:0000313" key="2">
    <source>
        <dbReference type="EMBL" id="KFD72217.1"/>
    </source>
</evidence>
<organism evidence="2">
    <name type="scientific">Trichuris suis</name>
    <name type="common">pig whipworm</name>
    <dbReference type="NCBI Taxonomy" id="68888"/>
    <lineage>
        <taxon>Eukaryota</taxon>
        <taxon>Metazoa</taxon>
        <taxon>Ecdysozoa</taxon>
        <taxon>Nematoda</taxon>
        <taxon>Enoplea</taxon>
        <taxon>Dorylaimia</taxon>
        <taxon>Trichinellida</taxon>
        <taxon>Trichuridae</taxon>
        <taxon>Trichuris</taxon>
    </lineage>
</organism>
<dbReference type="AlphaFoldDB" id="A0A085NRX1"/>
<sequence>MIKVFLFTAAGFDVAWQGTLVCLVIVKCFYCLISNRHSSFDLIQLRPCEIVGHVGLLLLLAGDHRPFAKCKQSTQPSYDIGASTSFARILYASERPRINY</sequence>
<protein>
    <submittedName>
        <fullName evidence="2">Uncharacterized protein</fullName>
    </submittedName>
</protein>
<evidence type="ECO:0000313" key="3">
    <source>
        <dbReference type="Proteomes" id="UP000030764"/>
    </source>
</evidence>
<dbReference type="EMBL" id="KL363187">
    <property type="protein sequence ID" value="KFD57697.1"/>
    <property type="molecule type" value="Genomic_DNA"/>
</dbReference>